<dbReference type="InterPro" id="IPR045006">
    <property type="entry name" value="CHLI-like"/>
</dbReference>
<gene>
    <name evidence="4" type="ORF">KDD93_01545</name>
</gene>
<dbReference type="Gene3D" id="3.30.230.10">
    <property type="match status" value="1"/>
</dbReference>
<dbReference type="SUPFAM" id="SSF52540">
    <property type="entry name" value="P-loop containing nucleoside triphosphate hydrolases"/>
    <property type="match status" value="1"/>
</dbReference>
<organism evidence="4 5">
    <name type="scientific">Campylobacter anatolicus</name>
    <dbReference type="NCBI Taxonomy" id="2829105"/>
    <lineage>
        <taxon>Bacteria</taxon>
        <taxon>Pseudomonadati</taxon>
        <taxon>Campylobacterota</taxon>
        <taxon>Epsilonproteobacteria</taxon>
        <taxon>Campylobacterales</taxon>
        <taxon>Campylobacteraceae</taxon>
        <taxon>Campylobacter</taxon>
    </lineage>
</organism>
<comment type="caution">
    <text evidence="4">The sequence shown here is derived from an EMBL/GenBank/DDBJ whole genome shotgun (WGS) entry which is preliminary data.</text>
</comment>
<dbReference type="InterPro" id="IPR027417">
    <property type="entry name" value="P-loop_NTPase"/>
</dbReference>
<dbReference type="Proteomes" id="UP000682951">
    <property type="component" value="Unassembled WGS sequence"/>
</dbReference>
<keyword evidence="1" id="KW-0547">Nucleotide-binding</keyword>
<dbReference type="PROSITE" id="PS50051">
    <property type="entry name" value="MCM_2"/>
    <property type="match status" value="1"/>
</dbReference>
<evidence type="ECO:0000313" key="4">
    <source>
        <dbReference type="EMBL" id="MBR8463255.1"/>
    </source>
</evidence>
<keyword evidence="5" id="KW-1185">Reference proteome</keyword>
<dbReference type="InterPro" id="IPR020568">
    <property type="entry name" value="Ribosomal_Su5_D2-typ_SF"/>
</dbReference>
<dbReference type="Gene3D" id="3.40.50.300">
    <property type="entry name" value="P-loop containing nucleotide triphosphate hydrolases"/>
    <property type="match status" value="1"/>
</dbReference>
<evidence type="ECO:0000256" key="2">
    <source>
        <dbReference type="ARBA" id="ARBA00022840"/>
    </source>
</evidence>
<dbReference type="Pfam" id="PF13335">
    <property type="entry name" value="Mg_chelatase_C"/>
    <property type="match status" value="1"/>
</dbReference>
<dbReference type="InterPro" id="IPR004482">
    <property type="entry name" value="Mg_chelat-rel"/>
</dbReference>
<dbReference type="InterPro" id="IPR000523">
    <property type="entry name" value="Mg_chelatse_chII-like_cat_dom"/>
</dbReference>
<accession>A0ABS5HG55</accession>
<dbReference type="PANTHER" id="PTHR32039:SF7">
    <property type="entry name" value="COMPETENCE PROTEIN COMM"/>
    <property type="match status" value="1"/>
</dbReference>
<dbReference type="Pfam" id="PF13541">
    <property type="entry name" value="ChlI"/>
    <property type="match status" value="1"/>
</dbReference>
<dbReference type="InterPro" id="IPR025158">
    <property type="entry name" value="Mg_chelat-rel_C"/>
</dbReference>
<dbReference type="RefSeq" id="WP_212141460.1">
    <property type="nucleotide sequence ID" value="NZ_JAGSSW010000001.1"/>
</dbReference>
<evidence type="ECO:0000313" key="5">
    <source>
        <dbReference type="Proteomes" id="UP000682951"/>
    </source>
</evidence>
<dbReference type="InterPro" id="IPR014721">
    <property type="entry name" value="Ribsml_uS5_D2-typ_fold_subgr"/>
</dbReference>
<dbReference type="InterPro" id="IPR001208">
    <property type="entry name" value="MCM_dom"/>
</dbReference>
<evidence type="ECO:0000259" key="3">
    <source>
        <dbReference type="PROSITE" id="PS50051"/>
    </source>
</evidence>
<protein>
    <submittedName>
        <fullName evidence="4">YifB family Mg chelatase-like AAA ATPase</fullName>
    </submittedName>
</protein>
<name>A0ABS5HG55_9BACT</name>
<dbReference type="NCBIfam" id="TIGR00368">
    <property type="entry name" value="YifB family Mg chelatase-like AAA ATPase"/>
    <property type="match status" value="1"/>
</dbReference>
<keyword evidence="2" id="KW-0067">ATP-binding</keyword>
<reference evidence="4 5" key="1">
    <citation type="submission" date="2021-04" db="EMBL/GenBank/DDBJ databases">
        <title>Molecular and phenotypic characterization and identification of bacterial isolates recovered from the Anatolian ground squirrels (Spermophilus xanthoprymnus) and which have the potential to form a new species in the Campylobacter genus.</title>
        <authorList>
            <person name="Aydin F."/>
            <person name="Abay S."/>
            <person name="Kayman T."/>
            <person name="Karakaya E."/>
            <person name="Mustak H.K."/>
            <person name="Mustak I.B."/>
            <person name="Bilgin N."/>
            <person name="Duzler A."/>
            <person name="Sahin O."/>
            <person name="Guran O."/>
            <person name="Saticioglu I.B."/>
        </authorList>
    </citation>
    <scope>NUCLEOTIDE SEQUENCE [LARGE SCALE GENOMIC DNA]</scope>
    <source>
        <strain evidence="5">faydin-G24</strain>
    </source>
</reference>
<evidence type="ECO:0000256" key="1">
    <source>
        <dbReference type="ARBA" id="ARBA00022741"/>
    </source>
</evidence>
<dbReference type="PANTHER" id="PTHR32039">
    <property type="entry name" value="MAGNESIUM-CHELATASE SUBUNIT CHLI"/>
    <property type="match status" value="1"/>
</dbReference>
<dbReference type="Pfam" id="PF01078">
    <property type="entry name" value="Mg_chelatase"/>
    <property type="match status" value="1"/>
</dbReference>
<proteinExistence type="predicted"/>
<feature type="domain" description="MCM C-terminal AAA(+) ATPase" evidence="3">
    <location>
        <begin position="298"/>
        <end position="413"/>
    </location>
</feature>
<dbReference type="EMBL" id="JAGSSW010000001">
    <property type="protein sequence ID" value="MBR8463255.1"/>
    <property type="molecule type" value="Genomic_DNA"/>
</dbReference>
<dbReference type="SUPFAM" id="SSF54211">
    <property type="entry name" value="Ribosomal protein S5 domain 2-like"/>
    <property type="match status" value="1"/>
</dbReference>
<sequence length="518" mass="57211">MKSLKCATYADGLKIIDVESVFSRGLPGFNIVGLAGASIKESTERVKAALLGLNFSFPAQKITINLSPSDLPKNGSHFDLSIALLIALQKAKNLEKIFVFGELGLDGSVKNTANLFSLLLFLSTTQNGVKVLVPSEIATRASLIPNLDIYGVSTLNEAIRFFEDSEFAASCKADGTHEIFKNVIEIDGKRYVPNLDFTLDYADVAGQTRAKRACMIAALGMHNILFEGSPGCGKSMCAKRLVYIMPPQSIDEVLSAAAYRSLNLQDSEFSAIRAFRHPHHTSTKSSIFGGGSSSAKIGEVALANGGVLFFDEFLHFAKPVIESLREPLEDHKIHISRVNSKVTYETKFIFVAAQNPCPCGNLLSAKLNCRCSENEIRQYRSRLSEPIMDRIDLYVAMQENLGESIDEDVSKNVDKNLKDSECNSSEQMSERINKAFEFQKLRGQSELNGKLSDDDMVRFCTLDSDATQVLSTAITRYHLSERSKKKVLKVARSIADLELCKDLQKSHILEALSFRFRS</sequence>